<dbReference type="STRING" id="7217.B3MNC4"/>
<dbReference type="HOGENOM" id="CLU_1422847_0_0_1"/>
<dbReference type="AlphaFoldDB" id="B3MNC4"/>
<name>B3MNC4_DROAN</name>
<dbReference type="GO" id="GO:0000302">
    <property type="term" value="P:response to reactive oxygen species"/>
    <property type="evidence" value="ECO:0007669"/>
    <property type="project" value="TreeGrafter"/>
</dbReference>
<feature type="signal peptide" evidence="1">
    <location>
        <begin position="1"/>
        <end position="18"/>
    </location>
</feature>
<dbReference type="OrthoDB" id="565904at2759"/>
<dbReference type="InterPro" id="IPR022271">
    <property type="entry name" value="Lipocalin_ApoD"/>
</dbReference>
<dbReference type="PIRSF" id="PIRSF036893">
    <property type="entry name" value="Lipocalin_ApoD"/>
    <property type="match status" value="1"/>
</dbReference>
<dbReference type="Gene3D" id="2.40.128.20">
    <property type="match status" value="1"/>
</dbReference>
<proteinExistence type="inferred from homology"/>
<dbReference type="InParanoid" id="B3MNC4"/>
<dbReference type="FunCoup" id="B3MNC4">
    <property type="interactions" value="101"/>
</dbReference>
<dbReference type="Proteomes" id="UP000007801">
    <property type="component" value="Unassembled WGS sequence"/>
</dbReference>
<dbReference type="PANTHER" id="PTHR10612">
    <property type="entry name" value="APOLIPOPROTEIN D"/>
    <property type="match status" value="1"/>
</dbReference>
<keyword evidence="3" id="KW-1185">Reference proteome</keyword>
<evidence type="ECO:0000256" key="1">
    <source>
        <dbReference type="PIRNR" id="PIRNR036893"/>
    </source>
</evidence>
<dbReference type="InterPro" id="IPR012674">
    <property type="entry name" value="Calycin"/>
</dbReference>
<evidence type="ECO:0000313" key="2">
    <source>
        <dbReference type="EMBL" id="EDV31081.2"/>
    </source>
</evidence>
<dbReference type="EMBL" id="CH902620">
    <property type="protein sequence ID" value="EDV31081.2"/>
    <property type="molecule type" value="Genomic_DNA"/>
</dbReference>
<keyword evidence="1" id="KW-0732">Signal</keyword>
<dbReference type="GeneID" id="6502435"/>
<comment type="similarity">
    <text evidence="1">Belongs to the calycin superfamily. Lipocalin family.</text>
</comment>
<dbReference type="SUPFAM" id="SSF50814">
    <property type="entry name" value="Lipocalins"/>
    <property type="match status" value="1"/>
</dbReference>
<organism evidence="2 3">
    <name type="scientific">Drosophila ananassae</name>
    <name type="common">Fruit fly</name>
    <dbReference type="NCBI Taxonomy" id="7217"/>
    <lineage>
        <taxon>Eukaryota</taxon>
        <taxon>Metazoa</taxon>
        <taxon>Ecdysozoa</taxon>
        <taxon>Arthropoda</taxon>
        <taxon>Hexapoda</taxon>
        <taxon>Insecta</taxon>
        <taxon>Pterygota</taxon>
        <taxon>Neoptera</taxon>
        <taxon>Endopterygota</taxon>
        <taxon>Diptera</taxon>
        <taxon>Brachycera</taxon>
        <taxon>Muscomorpha</taxon>
        <taxon>Ephydroidea</taxon>
        <taxon>Drosophilidae</taxon>
        <taxon>Drosophila</taxon>
        <taxon>Sophophora</taxon>
    </lineage>
</organism>
<gene>
    <name evidence="2" type="primary">Dana\GF19686</name>
    <name evidence="2" type="synonym">dana_GLEANR_22091</name>
    <name evidence="2" type="ORF">GF19686</name>
</gene>
<dbReference type="eggNOG" id="KOG4824">
    <property type="taxonomic scope" value="Eukaryota"/>
</dbReference>
<dbReference type="GO" id="GO:0006629">
    <property type="term" value="P:lipid metabolic process"/>
    <property type="evidence" value="ECO:0007669"/>
    <property type="project" value="TreeGrafter"/>
</dbReference>
<accession>B3MNC4</accession>
<dbReference type="PANTHER" id="PTHR10612:SF34">
    <property type="entry name" value="APOLIPOPROTEIN D"/>
    <property type="match status" value="1"/>
</dbReference>
<evidence type="ECO:0008006" key="4">
    <source>
        <dbReference type="Google" id="ProtNLM"/>
    </source>
</evidence>
<reference evidence="2 3" key="1">
    <citation type="journal article" date="2007" name="Nature">
        <title>Evolution of genes and genomes on the Drosophila phylogeny.</title>
        <authorList>
            <consortium name="Drosophila 12 Genomes Consortium"/>
            <person name="Clark A.G."/>
            <person name="Eisen M.B."/>
            <person name="Smith D.R."/>
            <person name="Bergman C.M."/>
            <person name="Oliver B."/>
            <person name="Markow T.A."/>
            <person name="Kaufman T.C."/>
            <person name="Kellis M."/>
            <person name="Gelbart W."/>
            <person name="Iyer V.N."/>
            <person name="Pollard D.A."/>
            <person name="Sackton T.B."/>
            <person name="Larracuente A.M."/>
            <person name="Singh N.D."/>
            <person name="Abad J.P."/>
            <person name="Abt D.N."/>
            <person name="Adryan B."/>
            <person name="Aguade M."/>
            <person name="Akashi H."/>
            <person name="Anderson W.W."/>
            <person name="Aquadro C.F."/>
            <person name="Ardell D.H."/>
            <person name="Arguello R."/>
            <person name="Artieri C.G."/>
            <person name="Barbash D.A."/>
            <person name="Barker D."/>
            <person name="Barsanti P."/>
            <person name="Batterham P."/>
            <person name="Batzoglou S."/>
            <person name="Begun D."/>
            <person name="Bhutkar A."/>
            <person name="Blanco E."/>
            <person name="Bosak S.A."/>
            <person name="Bradley R.K."/>
            <person name="Brand A.D."/>
            <person name="Brent M.R."/>
            <person name="Brooks A.N."/>
            <person name="Brown R.H."/>
            <person name="Butlin R.K."/>
            <person name="Caggese C."/>
            <person name="Calvi B.R."/>
            <person name="Bernardo de Carvalho A."/>
            <person name="Caspi A."/>
            <person name="Castrezana S."/>
            <person name="Celniker S.E."/>
            <person name="Chang J.L."/>
            <person name="Chapple C."/>
            <person name="Chatterji S."/>
            <person name="Chinwalla A."/>
            <person name="Civetta A."/>
            <person name="Clifton S.W."/>
            <person name="Comeron J.M."/>
            <person name="Costello J.C."/>
            <person name="Coyne J.A."/>
            <person name="Daub J."/>
            <person name="David R.G."/>
            <person name="Delcher A.L."/>
            <person name="Delehaunty K."/>
            <person name="Do C.B."/>
            <person name="Ebling H."/>
            <person name="Edwards K."/>
            <person name="Eickbush T."/>
            <person name="Evans J.D."/>
            <person name="Filipski A."/>
            <person name="Findeiss S."/>
            <person name="Freyhult E."/>
            <person name="Fulton L."/>
            <person name="Fulton R."/>
            <person name="Garcia A.C."/>
            <person name="Gardiner A."/>
            <person name="Garfield D.A."/>
            <person name="Garvin B.E."/>
            <person name="Gibson G."/>
            <person name="Gilbert D."/>
            <person name="Gnerre S."/>
            <person name="Godfrey J."/>
            <person name="Good R."/>
            <person name="Gotea V."/>
            <person name="Gravely B."/>
            <person name="Greenberg A.J."/>
            <person name="Griffiths-Jones S."/>
            <person name="Gross S."/>
            <person name="Guigo R."/>
            <person name="Gustafson E.A."/>
            <person name="Haerty W."/>
            <person name="Hahn M.W."/>
            <person name="Halligan D.L."/>
            <person name="Halpern A.L."/>
            <person name="Halter G.M."/>
            <person name="Han M.V."/>
            <person name="Heger A."/>
            <person name="Hillier L."/>
            <person name="Hinrichs A.S."/>
            <person name="Holmes I."/>
            <person name="Hoskins R.A."/>
            <person name="Hubisz M.J."/>
            <person name="Hultmark D."/>
            <person name="Huntley M.A."/>
            <person name="Jaffe D.B."/>
            <person name="Jagadeeshan S."/>
            <person name="Jeck W.R."/>
            <person name="Johnson J."/>
            <person name="Jones C.D."/>
            <person name="Jordan W.C."/>
            <person name="Karpen G.H."/>
            <person name="Kataoka E."/>
            <person name="Keightley P.D."/>
            <person name="Kheradpour P."/>
            <person name="Kirkness E.F."/>
            <person name="Koerich L.B."/>
            <person name="Kristiansen K."/>
            <person name="Kudrna D."/>
            <person name="Kulathinal R.J."/>
            <person name="Kumar S."/>
            <person name="Kwok R."/>
            <person name="Lander E."/>
            <person name="Langley C.H."/>
            <person name="Lapoint R."/>
            <person name="Lazzaro B.P."/>
            <person name="Lee S.J."/>
            <person name="Levesque L."/>
            <person name="Li R."/>
            <person name="Lin C.F."/>
            <person name="Lin M.F."/>
            <person name="Lindblad-Toh K."/>
            <person name="Llopart A."/>
            <person name="Long M."/>
            <person name="Low L."/>
            <person name="Lozovsky E."/>
            <person name="Lu J."/>
            <person name="Luo M."/>
            <person name="Machado C.A."/>
            <person name="Makalowski W."/>
            <person name="Marzo M."/>
            <person name="Matsuda M."/>
            <person name="Matzkin L."/>
            <person name="McAllister B."/>
            <person name="McBride C.S."/>
            <person name="McKernan B."/>
            <person name="McKernan K."/>
            <person name="Mendez-Lago M."/>
            <person name="Minx P."/>
            <person name="Mollenhauer M.U."/>
            <person name="Montooth K."/>
            <person name="Mount S.M."/>
            <person name="Mu X."/>
            <person name="Myers E."/>
            <person name="Negre B."/>
            <person name="Newfeld S."/>
            <person name="Nielsen R."/>
            <person name="Noor M.A."/>
            <person name="O'Grady P."/>
            <person name="Pachter L."/>
            <person name="Papaceit M."/>
            <person name="Parisi M.J."/>
            <person name="Parisi M."/>
            <person name="Parts L."/>
            <person name="Pedersen J.S."/>
            <person name="Pesole G."/>
            <person name="Phillippy A.M."/>
            <person name="Ponting C.P."/>
            <person name="Pop M."/>
            <person name="Porcelli D."/>
            <person name="Powell J.R."/>
            <person name="Prohaska S."/>
            <person name="Pruitt K."/>
            <person name="Puig M."/>
            <person name="Quesneville H."/>
            <person name="Ram K.R."/>
            <person name="Rand D."/>
            <person name="Rasmussen M.D."/>
            <person name="Reed L.K."/>
            <person name="Reenan R."/>
            <person name="Reily A."/>
            <person name="Remington K.A."/>
            <person name="Rieger T.T."/>
            <person name="Ritchie M.G."/>
            <person name="Robin C."/>
            <person name="Rogers Y.H."/>
            <person name="Rohde C."/>
            <person name="Rozas J."/>
            <person name="Rubenfield M.J."/>
            <person name="Ruiz A."/>
            <person name="Russo S."/>
            <person name="Salzberg S.L."/>
            <person name="Sanchez-Gracia A."/>
            <person name="Saranga D.J."/>
            <person name="Sato H."/>
            <person name="Schaeffer S.W."/>
            <person name="Schatz M.C."/>
            <person name="Schlenke T."/>
            <person name="Schwartz R."/>
            <person name="Segarra C."/>
            <person name="Singh R.S."/>
            <person name="Sirot L."/>
            <person name="Sirota M."/>
            <person name="Sisneros N.B."/>
            <person name="Smith C.D."/>
            <person name="Smith T.F."/>
            <person name="Spieth J."/>
            <person name="Stage D.E."/>
            <person name="Stark A."/>
            <person name="Stephan W."/>
            <person name="Strausberg R.L."/>
            <person name="Strempel S."/>
            <person name="Sturgill D."/>
            <person name="Sutton G."/>
            <person name="Sutton G.G."/>
            <person name="Tao W."/>
            <person name="Teichmann S."/>
            <person name="Tobari Y.N."/>
            <person name="Tomimura Y."/>
            <person name="Tsolas J.M."/>
            <person name="Valente V.L."/>
            <person name="Venter E."/>
            <person name="Venter J.C."/>
            <person name="Vicario S."/>
            <person name="Vieira F.G."/>
            <person name="Vilella A.J."/>
            <person name="Villasante A."/>
            <person name="Walenz B."/>
            <person name="Wang J."/>
            <person name="Wasserman M."/>
            <person name="Watts T."/>
            <person name="Wilson D."/>
            <person name="Wilson R.K."/>
            <person name="Wing R.A."/>
            <person name="Wolfner M.F."/>
            <person name="Wong A."/>
            <person name="Wong G.K."/>
            <person name="Wu C.I."/>
            <person name="Wu G."/>
            <person name="Yamamoto D."/>
            <person name="Yang H.P."/>
            <person name="Yang S.P."/>
            <person name="Yorke J.A."/>
            <person name="Yoshida K."/>
            <person name="Zdobnov E."/>
            <person name="Zhang P."/>
            <person name="Zhang Y."/>
            <person name="Zimin A.V."/>
            <person name="Baldwin J."/>
            <person name="Abdouelleil A."/>
            <person name="Abdulkadir J."/>
            <person name="Abebe A."/>
            <person name="Abera B."/>
            <person name="Abreu J."/>
            <person name="Acer S.C."/>
            <person name="Aftuck L."/>
            <person name="Alexander A."/>
            <person name="An P."/>
            <person name="Anderson E."/>
            <person name="Anderson S."/>
            <person name="Arachi H."/>
            <person name="Azer M."/>
            <person name="Bachantsang P."/>
            <person name="Barry A."/>
            <person name="Bayul T."/>
            <person name="Berlin A."/>
            <person name="Bessette D."/>
            <person name="Bloom T."/>
            <person name="Blye J."/>
            <person name="Boguslavskiy L."/>
            <person name="Bonnet C."/>
            <person name="Boukhgalter B."/>
            <person name="Bourzgui I."/>
            <person name="Brown A."/>
            <person name="Cahill P."/>
            <person name="Channer S."/>
            <person name="Cheshatsang Y."/>
            <person name="Chuda L."/>
            <person name="Citroen M."/>
            <person name="Collymore A."/>
            <person name="Cooke P."/>
            <person name="Costello M."/>
            <person name="D'Aco K."/>
            <person name="Daza R."/>
            <person name="De Haan G."/>
            <person name="DeGray S."/>
            <person name="DeMaso C."/>
            <person name="Dhargay N."/>
            <person name="Dooley K."/>
            <person name="Dooley E."/>
            <person name="Doricent M."/>
            <person name="Dorje P."/>
            <person name="Dorjee K."/>
            <person name="Dupes A."/>
            <person name="Elong R."/>
            <person name="Falk J."/>
            <person name="Farina A."/>
            <person name="Faro S."/>
            <person name="Ferguson D."/>
            <person name="Fisher S."/>
            <person name="Foley C.D."/>
            <person name="Franke A."/>
            <person name="Friedrich D."/>
            <person name="Gadbois L."/>
            <person name="Gearin G."/>
            <person name="Gearin C.R."/>
            <person name="Giannoukos G."/>
            <person name="Goode T."/>
            <person name="Graham J."/>
            <person name="Grandbois E."/>
            <person name="Grewal S."/>
            <person name="Gyaltsen K."/>
            <person name="Hafez N."/>
            <person name="Hagos B."/>
            <person name="Hall J."/>
            <person name="Henson C."/>
            <person name="Hollinger A."/>
            <person name="Honan T."/>
            <person name="Huard M.D."/>
            <person name="Hughes L."/>
            <person name="Hurhula B."/>
            <person name="Husby M.E."/>
            <person name="Kamat A."/>
            <person name="Kanga B."/>
            <person name="Kashin S."/>
            <person name="Khazanovich D."/>
            <person name="Kisner P."/>
            <person name="Lance K."/>
            <person name="Lara M."/>
            <person name="Lee W."/>
            <person name="Lennon N."/>
            <person name="Letendre F."/>
            <person name="LeVine R."/>
            <person name="Lipovsky A."/>
            <person name="Liu X."/>
            <person name="Liu J."/>
            <person name="Liu S."/>
            <person name="Lokyitsang T."/>
            <person name="Lokyitsang Y."/>
            <person name="Lubonja R."/>
            <person name="Lui A."/>
            <person name="MacDonald P."/>
            <person name="Magnisalis V."/>
            <person name="Maru K."/>
            <person name="Matthews C."/>
            <person name="McCusker W."/>
            <person name="McDonough S."/>
            <person name="Mehta T."/>
            <person name="Meldrim J."/>
            <person name="Meneus L."/>
            <person name="Mihai O."/>
            <person name="Mihalev A."/>
            <person name="Mihova T."/>
            <person name="Mittelman R."/>
            <person name="Mlenga V."/>
            <person name="Montmayeur A."/>
            <person name="Mulrain L."/>
            <person name="Navidi A."/>
            <person name="Naylor J."/>
            <person name="Negash T."/>
            <person name="Nguyen T."/>
            <person name="Nguyen N."/>
            <person name="Nicol R."/>
            <person name="Norbu C."/>
            <person name="Norbu N."/>
            <person name="Novod N."/>
            <person name="O'Neill B."/>
            <person name="Osman S."/>
            <person name="Markiewicz E."/>
            <person name="Oyono O.L."/>
            <person name="Patti C."/>
            <person name="Phunkhang P."/>
            <person name="Pierre F."/>
            <person name="Priest M."/>
            <person name="Raghuraman S."/>
            <person name="Rege F."/>
            <person name="Reyes R."/>
            <person name="Rise C."/>
            <person name="Rogov P."/>
            <person name="Ross K."/>
            <person name="Ryan E."/>
            <person name="Settipalli S."/>
            <person name="Shea T."/>
            <person name="Sherpa N."/>
            <person name="Shi L."/>
            <person name="Shih D."/>
            <person name="Sparrow T."/>
            <person name="Spaulding J."/>
            <person name="Stalker J."/>
            <person name="Stange-Thomann N."/>
            <person name="Stavropoulos S."/>
            <person name="Stone C."/>
            <person name="Strader C."/>
            <person name="Tesfaye S."/>
            <person name="Thomson T."/>
            <person name="Thoulutsang Y."/>
            <person name="Thoulutsang D."/>
            <person name="Topham K."/>
            <person name="Topping I."/>
            <person name="Tsamla T."/>
            <person name="Vassiliev H."/>
            <person name="Vo A."/>
            <person name="Wangchuk T."/>
            <person name="Wangdi T."/>
            <person name="Weiand M."/>
            <person name="Wilkinson J."/>
            <person name="Wilson A."/>
            <person name="Yadav S."/>
            <person name="Young G."/>
            <person name="Yu Q."/>
            <person name="Zembek L."/>
            <person name="Zhong D."/>
            <person name="Zimmer A."/>
            <person name="Zwirko Z."/>
            <person name="Jaffe D.B."/>
            <person name="Alvarez P."/>
            <person name="Brockman W."/>
            <person name="Butler J."/>
            <person name="Chin C."/>
            <person name="Gnerre S."/>
            <person name="Grabherr M."/>
            <person name="Kleber M."/>
            <person name="Mauceli E."/>
            <person name="MacCallum I."/>
        </authorList>
    </citation>
    <scope>NUCLEOTIDE SEQUENCE [LARGE SCALE GENOMIC DNA]</scope>
    <source>
        <strain evidence="3">Tucson 14024-0371.13</strain>
    </source>
</reference>
<protein>
    <recommendedName>
        <fullName evidence="4">Lipocalin/cytosolic fatty-acid binding domain-containing protein</fullName>
    </recommendedName>
</protein>
<dbReference type="KEGG" id="dan:6502435"/>
<dbReference type="GO" id="GO:0005737">
    <property type="term" value="C:cytoplasm"/>
    <property type="evidence" value="ECO:0007669"/>
    <property type="project" value="TreeGrafter"/>
</dbReference>
<evidence type="ECO:0000313" key="3">
    <source>
        <dbReference type="Proteomes" id="UP000007801"/>
    </source>
</evidence>
<feature type="chain" id="PRO_5013434822" description="Lipocalin/cytosolic fatty-acid binding domain-containing protein" evidence="1">
    <location>
        <begin position="19"/>
        <end position="190"/>
    </location>
</feature>
<sequence length="190" mass="22108">MIKWSIFTIFIWIPFSAAFKAEHGHCPNITAVGDLDMDRFKGIWYTHSIYAPLSRKVPRCQSTEFIHYDEHFYKIQARELSSQTDTVKVREELITKIFPSEGRYIQATHNKALPEGAQIYVLETDYDNFAIRYMCFDAVKIFSYHWAVIQFRHRLPSSGIIYVAQELAKRSGITISDMSKVPQESCPRDS</sequence>